<evidence type="ECO:0000313" key="4">
    <source>
        <dbReference type="Proteomes" id="UP001231518"/>
    </source>
</evidence>
<feature type="compositionally biased region" description="Acidic residues" evidence="1">
    <location>
        <begin position="119"/>
        <end position="135"/>
    </location>
</feature>
<keyword evidence="4" id="KW-1185">Reference proteome</keyword>
<evidence type="ECO:0000313" key="3">
    <source>
        <dbReference type="EMBL" id="KAJ8722591.1"/>
    </source>
</evidence>
<evidence type="ECO:0000256" key="1">
    <source>
        <dbReference type="SAM" id="MobiDB-lite"/>
    </source>
</evidence>
<name>A0AAD7YNE8_MYTSE</name>
<evidence type="ECO:0000259" key="2">
    <source>
        <dbReference type="PROSITE" id="PS51029"/>
    </source>
</evidence>
<sequence>MADMRTWNKAIVTELISIYQSHPCLWKVKSAEYKNKILKEAAYDELIAFCKKKGFIEANRDFVVKKIQSLRSSFRKEMKKVTNSQRSGSGKLYKSSLWYFKHLLFTKDQEFADSMSNIEEDVEPEDESLSNDDETNGSHEEEEQNKIDEVPIEMDAAPYSQRQKRKFVPIHQREVTADPLRANAESLSDFYIAGMNVAKKLAKMDPLQAIYAESLVNNVLTKGLLNKLKEDIDLCDNHCNRRTIPHACENRTANTSMFQFGNAPRRASTQMHKEEENQDIKPIIIS</sequence>
<dbReference type="SMART" id="SM00595">
    <property type="entry name" value="MADF"/>
    <property type="match status" value="1"/>
</dbReference>
<dbReference type="Proteomes" id="UP001231518">
    <property type="component" value="Chromosome 15"/>
</dbReference>
<dbReference type="PROSITE" id="PS51029">
    <property type="entry name" value="MADF"/>
    <property type="match status" value="1"/>
</dbReference>
<dbReference type="Pfam" id="PF10545">
    <property type="entry name" value="MADF_DNA_bdg"/>
    <property type="match status" value="1"/>
</dbReference>
<proteinExistence type="predicted"/>
<dbReference type="PANTHER" id="PTHR21505">
    <property type="entry name" value="MADF DOMAIN-CONTAINING PROTEIN-RELATED"/>
    <property type="match status" value="1"/>
</dbReference>
<dbReference type="AlphaFoldDB" id="A0AAD7YNE8"/>
<dbReference type="EMBL" id="JARGEI010000012">
    <property type="protein sequence ID" value="KAJ8722591.1"/>
    <property type="molecule type" value="Genomic_DNA"/>
</dbReference>
<reference evidence="3" key="1">
    <citation type="submission" date="2023-03" db="EMBL/GenBank/DDBJ databases">
        <title>Chromosome-level genomes of two armyworms, Mythimna separata and Mythimna loreyi, provide insights into the biosynthesis and reception of sex pheromones.</title>
        <authorList>
            <person name="Zhao H."/>
        </authorList>
    </citation>
    <scope>NUCLEOTIDE SEQUENCE</scope>
    <source>
        <strain evidence="3">BeijingLab</strain>
        <tissue evidence="3">Pupa</tissue>
    </source>
</reference>
<gene>
    <name evidence="3" type="ORF">PYW07_003771</name>
</gene>
<accession>A0AAD7YNE8</accession>
<feature type="compositionally biased region" description="Basic and acidic residues" evidence="1">
    <location>
        <begin position="136"/>
        <end position="148"/>
    </location>
</feature>
<organism evidence="3 4">
    <name type="scientific">Mythimna separata</name>
    <name type="common">Oriental armyworm</name>
    <name type="synonym">Pseudaletia separata</name>
    <dbReference type="NCBI Taxonomy" id="271217"/>
    <lineage>
        <taxon>Eukaryota</taxon>
        <taxon>Metazoa</taxon>
        <taxon>Ecdysozoa</taxon>
        <taxon>Arthropoda</taxon>
        <taxon>Hexapoda</taxon>
        <taxon>Insecta</taxon>
        <taxon>Pterygota</taxon>
        <taxon>Neoptera</taxon>
        <taxon>Endopterygota</taxon>
        <taxon>Lepidoptera</taxon>
        <taxon>Glossata</taxon>
        <taxon>Ditrysia</taxon>
        <taxon>Noctuoidea</taxon>
        <taxon>Noctuidae</taxon>
        <taxon>Noctuinae</taxon>
        <taxon>Hadenini</taxon>
        <taxon>Mythimna</taxon>
    </lineage>
</organism>
<feature type="domain" description="MADF" evidence="2">
    <location>
        <begin position="14"/>
        <end position="111"/>
    </location>
</feature>
<protein>
    <recommendedName>
        <fullName evidence="2">MADF domain-containing protein</fullName>
    </recommendedName>
</protein>
<comment type="caution">
    <text evidence="3">The sequence shown here is derived from an EMBL/GenBank/DDBJ whole genome shotgun (WGS) entry which is preliminary data.</text>
</comment>
<feature type="region of interest" description="Disordered" evidence="1">
    <location>
        <begin position="119"/>
        <end position="148"/>
    </location>
</feature>
<dbReference type="InterPro" id="IPR006578">
    <property type="entry name" value="MADF-dom"/>
</dbReference>
<feature type="region of interest" description="Disordered" evidence="1">
    <location>
        <begin position="265"/>
        <end position="286"/>
    </location>
</feature>
<dbReference type="PANTHER" id="PTHR21505:SF8">
    <property type="entry name" value="DPT-YFP REPRESSOR BY OVEREXPRESSION, ISOFORM D-RELATED"/>
    <property type="match status" value="1"/>
</dbReference>